<organism evidence="1 2">
    <name type="scientific">Kyrpidia spormannii</name>
    <dbReference type="NCBI Taxonomy" id="2055160"/>
    <lineage>
        <taxon>Bacteria</taxon>
        <taxon>Bacillati</taxon>
        <taxon>Bacillota</taxon>
        <taxon>Bacilli</taxon>
        <taxon>Bacillales</taxon>
        <taxon>Alicyclobacillaceae</taxon>
        <taxon>Kyrpidia</taxon>
    </lineage>
</organism>
<dbReference type="InterPro" id="IPR006450">
    <property type="entry name" value="Phage_HK97_gp6-like"/>
</dbReference>
<dbReference type="RefSeq" id="WP_170085412.1">
    <property type="nucleotide sequence ID" value="NZ_CP047971.1"/>
</dbReference>
<protein>
    <submittedName>
        <fullName evidence="1">DNA packaging protein</fullName>
    </submittedName>
</protein>
<dbReference type="AlphaFoldDB" id="A0A6F9E558"/>
<dbReference type="NCBIfam" id="TIGR01560">
    <property type="entry name" value="put_DNA_pack"/>
    <property type="match status" value="1"/>
</dbReference>
<dbReference type="Gene3D" id="1.10.3230.30">
    <property type="entry name" value="Phage gp6-like head-tail connector protein"/>
    <property type="match status" value="1"/>
</dbReference>
<gene>
    <name evidence="1" type="ORF">COOX1_1469</name>
</gene>
<evidence type="ECO:0000313" key="2">
    <source>
        <dbReference type="Proteomes" id="UP000502196"/>
    </source>
</evidence>
<name>A0A6F9E558_9BACL</name>
<sequence length="92" mass="10257">MILTIEEARDALRLDGTDNDAVILSLLDAIPHYLEVTTGRSWDVDPVHPMAKTAAKCILQLWYYPQDPDTDRLGKTIDSLMVAMTVIGRTLS</sequence>
<dbReference type="CDD" id="cd08054">
    <property type="entry name" value="gp6"/>
    <property type="match status" value="1"/>
</dbReference>
<dbReference type="EMBL" id="LR792683">
    <property type="protein sequence ID" value="CAB3392555.1"/>
    <property type="molecule type" value="Genomic_DNA"/>
</dbReference>
<reference evidence="1 2" key="1">
    <citation type="submission" date="2020-04" db="EMBL/GenBank/DDBJ databases">
        <authorList>
            <person name="Hogendoorn C."/>
        </authorList>
    </citation>
    <scope>NUCLEOTIDE SEQUENCE [LARGE SCALE GENOMIC DNA]</scope>
    <source>
        <strain evidence="1">COOX1</strain>
    </source>
</reference>
<evidence type="ECO:0000313" key="1">
    <source>
        <dbReference type="EMBL" id="CAB3392555.1"/>
    </source>
</evidence>
<dbReference type="Proteomes" id="UP000502196">
    <property type="component" value="Chromosome"/>
</dbReference>
<proteinExistence type="predicted"/>
<accession>A0A6F9E558</accession>